<dbReference type="STRING" id="1260918.AWC06_17080"/>
<name>A0A1X1USH3_9MYCO</name>
<keyword evidence="4" id="KW-1185">Reference proteome</keyword>
<dbReference type="Gene3D" id="3.10.450.50">
    <property type="match status" value="1"/>
</dbReference>
<accession>A0A1X1USH3</accession>
<keyword evidence="2" id="KW-0472">Membrane</keyword>
<evidence type="ECO:0008006" key="5">
    <source>
        <dbReference type="Google" id="ProtNLM"/>
    </source>
</evidence>
<dbReference type="EMBL" id="LQOW01000024">
    <property type="protein sequence ID" value="ORV59816.1"/>
    <property type="molecule type" value="Genomic_DNA"/>
</dbReference>
<feature type="compositionally biased region" description="Basic and acidic residues" evidence="1">
    <location>
        <begin position="56"/>
        <end position="76"/>
    </location>
</feature>
<evidence type="ECO:0000313" key="4">
    <source>
        <dbReference type="Proteomes" id="UP000194000"/>
    </source>
</evidence>
<dbReference type="AlphaFoldDB" id="A0A1X1USH3"/>
<dbReference type="SUPFAM" id="SSF54427">
    <property type="entry name" value="NTF2-like"/>
    <property type="match status" value="1"/>
</dbReference>
<evidence type="ECO:0000313" key="3">
    <source>
        <dbReference type="EMBL" id="ORV59816.1"/>
    </source>
</evidence>
<proteinExistence type="predicted"/>
<dbReference type="Proteomes" id="UP000194000">
    <property type="component" value="Unassembled WGS sequence"/>
</dbReference>
<sequence length="291" mass="32053">MANPSEHDRDARSNAAGFDPDASDRGAGGQVEPDADHVGEQAADEQTTESYQVAPREAEPKTEVISQSEREQEAAKPRRPRGERRFTAPGFDAKETAVIKTTAEPVTEAFEKREAPSGSSETRPKTAVPQLIPPRLGAKLRPSSQHSWGWVLALILIILALAAVAVLGTVLLTRSKKPKASSEDQVRTTIQSYDIAVQRGDLATLRRITCGDVRDGYVNYDERAWTDTYRRVTAAKQYPVVASIDQVVVNDGHAEANVTAFMAYAPQIRSTRSFDLQYRDDEWKICQSRTG</sequence>
<evidence type="ECO:0000256" key="1">
    <source>
        <dbReference type="SAM" id="MobiDB-lite"/>
    </source>
</evidence>
<keyword evidence="2" id="KW-0812">Transmembrane</keyword>
<keyword evidence="2" id="KW-1133">Transmembrane helix</keyword>
<feature type="region of interest" description="Disordered" evidence="1">
    <location>
        <begin position="1"/>
        <end position="127"/>
    </location>
</feature>
<protein>
    <recommendedName>
        <fullName evidence="5">DUF4878 domain-containing protein</fullName>
    </recommendedName>
</protein>
<organism evidence="3 4">
    <name type="scientific">Mycobacterium fragae</name>
    <dbReference type="NCBI Taxonomy" id="1260918"/>
    <lineage>
        <taxon>Bacteria</taxon>
        <taxon>Bacillati</taxon>
        <taxon>Actinomycetota</taxon>
        <taxon>Actinomycetes</taxon>
        <taxon>Mycobacteriales</taxon>
        <taxon>Mycobacteriaceae</taxon>
        <taxon>Mycobacterium</taxon>
    </lineage>
</organism>
<feature type="compositionally biased region" description="Basic and acidic residues" evidence="1">
    <location>
        <begin position="1"/>
        <end position="12"/>
    </location>
</feature>
<dbReference type="RefSeq" id="WP_085197882.1">
    <property type="nucleotide sequence ID" value="NZ_JACKVI010000014.1"/>
</dbReference>
<evidence type="ECO:0000256" key="2">
    <source>
        <dbReference type="SAM" id="Phobius"/>
    </source>
</evidence>
<comment type="caution">
    <text evidence="3">The sequence shown here is derived from an EMBL/GenBank/DDBJ whole genome shotgun (WGS) entry which is preliminary data.</text>
</comment>
<gene>
    <name evidence="3" type="ORF">AWC06_17080</name>
</gene>
<reference evidence="3 4" key="1">
    <citation type="submission" date="2016-01" db="EMBL/GenBank/DDBJ databases">
        <title>The new phylogeny of the genus Mycobacterium.</title>
        <authorList>
            <person name="Tarcisio F."/>
            <person name="Conor M."/>
            <person name="Antonella G."/>
            <person name="Elisabetta G."/>
            <person name="Giulia F.S."/>
            <person name="Sara T."/>
            <person name="Anna F."/>
            <person name="Clotilde B."/>
            <person name="Roberto B."/>
            <person name="Veronica D.S."/>
            <person name="Fabio R."/>
            <person name="Monica P."/>
            <person name="Olivier J."/>
            <person name="Enrico T."/>
            <person name="Nicola S."/>
        </authorList>
    </citation>
    <scope>NUCLEOTIDE SEQUENCE [LARGE SCALE GENOMIC DNA]</scope>
    <source>
        <strain evidence="3 4">DSM 45731</strain>
    </source>
</reference>
<dbReference type="InterPro" id="IPR032710">
    <property type="entry name" value="NTF2-like_dom_sf"/>
</dbReference>
<feature type="transmembrane region" description="Helical" evidence="2">
    <location>
        <begin position="148"/>
        <end position="172"/>
    </location>
</feature>